<dbReference type="GO" id="GO:0016020">
    <property type="term" value="C:membrane"/>
    <property type="evidence" value="ECO:0007669"/>
    <property type="project" value="UniProtKB-SubCell"/>
</dbReference>
<organism evidence="9 10">
    <name type="scientific">Choanephora cucurbitarum</name>
    <dbReference type="NCBI Taxonomy" id="101091"/>
    <lineage>
        <taxon>Eukaryota</taxon>
        <taxon>Fungi</taxon>
        <taxon>Fungi incertae sedis</taxon>
        <taxon>Mucoromycota</taxon>
        <taxon>Mucoromycotina</taxon>
        <taxon>Mucoromycetes</taxon>
        <taxon>Mucorales</taxon>
        <taxon>Mucorineae</taxon>
        <taxon>Choanephoraceae</taxon>
        <taxon>Choanephoroideae</taxon>
        <taxon>Choanephora</taxon>
    </lineage>
</organism>
<name>A0A1C7N0K2_9FUNG</name>
<feature type="transmembrane region" description="Helical" evidence="6">
    <location>
        <begin position="274"/>
        <end position="291"/>
    </location>
</feature>
<evidence type="ECO:0000256" key="3">
    <source>
        <dbReference type="ARBA" id="ARBA00022989"/>
    </source>
</evidence>
<dbReference type="Pfam" id="PF12430">
    <property type="entry name" value="ABA_GPCR"/>
    <property type="match status" value="1"/>
</dbReference>
<keyword evidence="4 6" id="KW-0472">Membrane</keyword>
<evidence type="ECO:0000256" key="5">
    <source>
        <dbReference type="SAM" id="Coils"/>
    </source>
</evidence>
<feature type="domain" description="Golgi pH regulator conserved" evidence="8">
    <location>
        <begin position="80"/>
        <end position="139"/>
    </location>
</feature>
<keyword evidence="10" id="KW-1185">Reference proteome</keyword>
<proteinExistence type="predicted"/>
<dbReference type="PANTHER" id="PTHR15948:SF0">
    <property type="entry name" value="GOLGI PH REGULATOR A-RELATED"/>
    <property type="match status" value="1"/>
</dbReference>
<dbReference type="Pfam" id="PF12537">
    <property type="entry name" value="GPHR_N"/>
    <property type="match status" value="1"/>
</dbReference>
<feature type="transmembrane region" description="Helical" evidence="6">
    <location>
        <begin position="15"/>
        <end position="37"/>
    </location>
</feature>
<feature type="transmembrane region" description="Helical" evidence="6">
    <location>
        <begin position="312"/>
        <end position="335"/>
    </location>
</feature>
<sequence>MTLLNIRSRSHYWQLNLYLILLLVIIVVPWFQLYTFFHSTQACRKRTSVVFATCFWVGYLCLFDQIQHHSKSDHTWLELGIIRVSVIGISLISILSGFGVVSTPYATWLSYRRHVSDQDYQVAKRAYQQTESMIKDKKDLLDQLQSNKQSTSHEDASLFTKLKTTLFHPPDEMVALQTEVDQMTILANQMKSDLEELERSHAKSKYAQTWRGKLWRLIELLFAIYCIYRLISTTVNVVLRRTGSSDPITTMIFIVLSQFGDSVQINTEFWSQQLSFWFAGIIVVGSIRGFLKLLIRILDVFQWNVTLSINHLLLLTAHIMGMYFLSSILMMQLSLPTEYRYLLSSSVEFDFFRRWSDVIFVISSLISLAVTYVVYSTHDVKSMAQDFWDVEMMQLESGDRTSSHRLEKQM</sequence>
<feature type="coiled-coil region" evidence="5">
    <location>
        <begin position="127"/>
        <end position="154"/>
    </location>
</feature>
<feature type="transmembrane region" description="Helical" evidence="6">
    <location>
        <begin position="49"/>
        <end position="66"/>
    </location>
</feature>
<evidence type="ECO:0000256" key="2">
    <source>
        <dbReference type="ARBA" id="ARBA00022692"/>
    </source>
</evidence>
<dbReference type="EMBL" id="LUGH01000814">
    <property type="protein sequence ID" value="OBZ82675.1"/>
    <property type="molecule type" value="Genomic_DNA"/>
</dbReference>
<feature type="transmembrane region" description="Helical" evidence="6">
    <location>
        <begin position="86"/>
        <end position="108"/>
    </location>
</feature>
<keyword evidence="5" id="KW-0175">Coiled coil</keyword>
<keyword evidence="3 6" id="KW-1133">Transmembrane helix</keyword>
<feature type="domain" description="Abscisic acid G-protein coupled receptor-like" evidence="7">
    <location>
        <begin position="206"/>
        <end position="374"/>
    </location>
</feature>
<reference evidence="9 10" key="1">
    <citation type="submission" date="2016-03" db="EMBL/GenBank/DDBJ databases">
        <title>Choanephora cucurbitarum.</title>
        <authorList>
            <person name="Min B."/>
            <person name="Park H."/>
            <person name="Park J.-H."/>
            <person name="Shin H.-D."/>
            <person name="Choi I.-G."/>
        </authorList>
    </citation>
    <scope>NUCLEOTIDE SEQUENCE [LARGE SCALE GENOMIC DNA]</scope>
    <source>
        <strain evidence="9 10">KUS-F28377</strain>
    </source>
</reference>
<accession>A0A1C7N0K2</accession>
<evidence type="ECO:0000313" key="9">
    <source>
        <dbReference type="EMBL" id="OBZ82675.1"/>
    </source>
</evidence>
<gene>
    <name evidence="9" type="primary">GPR89</name>
    <name evidence="9" type="ORF">A0J61_09275</name>
</gene>
<dbReference type="OrthoDB" id="264392at2759"/>
<evidence type="ECO:0000256" key="1">
    <source>
        <dbReference type="ARBA" id="ARBA00004141"/>
    </source>
</evidence>
<dbReference type="STRING" id="101091.A0A1C7N0K2"/>
<evidence type="ECO:0000313" key="10">
    <source>
        <dbReference type="Proteomes" id="UP000093000"/>
    </source>
</evidence>
<dbReference type="AlphaFoldDB" id="A0A1C7N0K2"/>
<dbReference type="Proteomes" id="UP000093000">
    <property type="component" value="Unassembled WGS sequence"/>
</dbReference>
<feature type="transmembrane region" description="Helical" evidence="6">
    <location>
        <begin position="214"/>
        <end position="231"/>
    </location>
</feature>
<dbReference type="InterPro" id="IPR025969">
    <property type="entry name" value="ABA_GPCR_dom"/>
</dbReference>
<evidence type="ECO:0000259" key="8">
    <source>
        <dbReference type="Pfam" id="PF12537"/>
    </source>
</evidence>
<dbReference type="InterPro" id="IPR015672">
    <property type="entry name" value="GPHR/GTG"/>
</dbReference>
<evidence type="ECO:0000256" key="4">
    <source>
        <dbReference type="ARBA" id="ARBA00023136"/>
    </source>
</evidence>
<comment type="caution">
    <text evidence="9">The sequence shown here is derived from an EMBL/GenBank/DDBJ whole genome shotgun (WGS) entry which is preliminary data.</text>
</comment>
<evidence type="ECO:0000256" key="6">
    <source>
        <dbReference type="SAM" id="Phobius"/>
    </source>
</evidence>
<dbReference type="PANTHER" id="PTHR15948">
    <property type="entry name" value="G-PROTEIN COUPLED RECEPTOR 89-RELATED"/>
    <property type="match status" value="1"/>
</dbReference>
<evidence type="ECO:0000259" key="7">
    <source>
        <dbReference type="Pfam" id="PF12430"/>
    </source>
</evidence>
<comment type="subcellular location">
    <subcellularLocation>
        <location evidence="1">Membrane</location>
        <topology evidence="1">Multi-pass membrane protein</topology>
    </subcellularLocation>
</comment>
<keyword evidence="2 6" id="KW-0812">Transmembrane</keyword>
<feature type="transmembrane region" description="Helical" evidence="6">
    <location>
        <begin position="355"/>
        <end position="375"/>
    </location>
</feature>
<dbReference type="InParanoid" id="A0A1C7N0K2"/>
<protein>
    <submittedName>
        <fullName evidence="9">Golgi pH regulator</fullName>
    </submittedName>
</protein>
<dbReference type="InterPro" id="IPR022535">
    <property type="entry name" value="Golgi_pH-regulator_cons_dom"/>
</dbReference>